<gene>
    <name evidence="2" type="ORF">NZH93_36675</name>
</gene>
<evidence type="ECO:0000313" key="2">
    <source>
        <dbReference type="EMBL" id="MCS7482411.1"/>
    </source>
</evidence>
<protein>
    <recommendedName>
        <fullName evidence="4">mRNA-degrading endonuclease RelE of RelBE toxin-antitoxin system</fullName>
    </recommendedName>
</protein>
<sequence>MTKLNHDASPSAYGVRMSEQAEKGLKQLRPERLADTAMSFIWNDLPSDPTEYGDYGRKLHGALTGKYSAKRKKFRIVYRITSNPDMIEILEIHPR</sequence>
<dbReference type="SUPFAM" id="SSF143011">
    <property type="entry name" value="RelE-like"/>
    <property type="match status" value="1"/>
</dbReference>
<organism evidence="2 3">
    <name type="scientific">Umezawaea endophytica</name>
    <dbReference type="NCBI Taxonomy" id="1654476"/>
    <lineage>
        <taxon>Bacteria</taxon>
        <taxon>Bacillati</taxon>
        <taxon>Actinomycetota</taxon>
        <taxon>Actinomycetes</taxon>
        <taxon>Pseudonocardiales</taxon>
        <taxon>Pseudonocardiaceae</taxon>
        <taxon>Umezawaea</taxon>
    </lineage>
</organism>
<dbReference type="Gene3D" id="3.30.2310.20">
    <property type="entry name" value="RelE-like"/>
    <property type="match status" value="1"/>
</dbReference>
<comment type="caution">
    <text evidence="2">The sequence shown here is derived from an EMBL/GenBank/DDBJ whole genome shotgun (WGS) entry which is preliminary data.</text>
</comment>
<evidence type="ECO:0000313" key="3">
    <source>
        <dbReference type="Proteomes" id="UP001141259"/>
    </source>
</evidence>
<dbReference type="EMBL" id="JANYMP010000023">
    <property type="protein sequence ID" value="MCS7482411.1"/>
    <property type="molecule type" value="Genomic_DNA"/>
</dbReference>
<evidence type="ECO:0000256" key="1">
    <source>
        <dbReference type="SAM" id="MobiDB-lite"/>
    </source>
</evidence>
<dbReference type="InterPro" id="IPR035093">
    <property type="entry name" value="RelE/ParE_toxin_dom_sf"/>
</dbReference>
<name>A0A9X2VTK7_9PSEU</name>
<evidence type="ECO:0008006" key="4">
    <source>
        <dbReference type="Google" id="ProtNLM"/>
    </source>
</evidence>
<proteinExistence type="predicted"/>
<reference evidence="2" key="1">
    <citation type="submission" date="2022-08" db="EMBL/GenBank/DDBJ databases">
        <authorList>
            <person name="Tistechok S."/>
            <person name="Samborskyy M."/>
            <person name="Roman I."/>
        </authorList>
    </citation>
    <scope>NUCLEOTIDE SEQUENCE</scope>
    <source>
        <strain evidence="2">DSM 103496</strain>
    </source>
</reference>
<feature type="region of interest" description="Disordered" evidence="1">
    <location>
        <begin position="1"/>
        <end position="28"/>
    </location>
</feature>
<dbReference type="RefSeq" id="WP_259627873.1">
    <property type="nucleotide sequence ID" value="NZ_JANYMP010000023.1"/>
</dbReference>
<keyword evidence="3" id="KW-1185">Reference proteome</keyword>
<dbReference type="AlphaFoldDB" id="A0A9X2VTK7"/>
<feature type="compositionally biased region" description="Basic and acidic residues" evidence="1">
    <location>
        <begin position="19"/>
        <end position="28"/>
    </location>
</feature>
<dbReference type="Proteomes" id="UP001141259">
    <property type="component" value="Unassembled WGS sequence"/>
</dbReference>
<accession>A0A9X2VTK7</accession>